<evidence type="ECO:0000313" key="12">
    <source>
        <dbReference type="Proteomes" id="UP000570016"/>
    </source>
</evidence>
<keyword evidence="8" id="KW-1015">Disulfide bond</keyword>
<dbReference type="GO" id="GO:0005886">
    <property type="term" value="C:plasma membrane"/>
    <property type="evidence" value="ECO:0007669"/>
    <property type="project" value="TreeGrafter"/>
</dbReference>
<evidence type="ECO:0000256" key="6">
    <source>
        <dbReference type="ARBA" id="ARBA00022989"/>
    </source>
</evidence>
<protein>
    <submittedName>
        <fullName evidence="11">ICAM2 protein</fullName>
    </submittedName>
</protein>
<name>A0A7K6S8S7_9AVES</name>
<dbReference type="PANTHER" id="PTHR13771:SF9">
    <property type="entry name" value="INTERCELLULAR ADHESION MOLECULE 5"/>
    <property type="match status" value="1"/>
</dbReference>
<keyword evidence="9" id="KW-0325">Glycoprotein</keyword>
<keyword evidence="10" id="KW-0393">Immunoglobulin domain</keyword>
<evidence type="ECO:0000256" key="5">
    <source>
        <dbReference type="ARBA" id="ARBA00022889"/>
    </source>
</evidence>
<dbReference type="InterPro" id="IPR003987">
    <property type="entry name" value="ICAM_VCAM_N"/>
</dbReference>
<dbReference type="PRINTS" id="PR01472">
    <property type="entry name" value="ICAMVCAM1"/>
</dbReference>
<keyword evidence="12" id="KW-1185">Reference proteome</keyword>
<evidence type="ECO:0000256" key="9">
    <source>
        <dbReference type="ARBA" id="ARBA00023180"/>
    </source>
</evidence>
<dbReference type="GO" id="GO:0098609">
    <property type="term" value="P:cell-cell adhesion"/>
    <property type="evidence" value="ECO:0007669"/>
    <property type="project" value="InterPro"/>
</dbReference>
<evidence type="ECO:0000256" key="4">
    <source>
        <dbReference type="ARBA" id="ARBA00022737"/>
    </source>
</evidence>
<dbReference type="AlphaFoldDB" id="A0A7K6S8S7"/>
<comment type="subcellular location">
    <subcellularLocation>
        <location evidence="1">Membrane</location>
        <topology evidence="1">Single-pass type I membrane protein</topology>
    </subcellularLocation>
</comment>
<dbReference type="InterPro" id="IPR036179">
    <property type="entry name" value="Ig-like_dom_sf"/>
</dbReference>
<dbReference type="OrthoDB" id="5843397at2759"/>
<keyword evidence="4" id="KW-0677">Repeat</keyword>
<reference evidence="11 12" key="1">
    <citation type="submission" date="2019-09" db="EMBL/GenBank/DDBJ databases">
        <title>Bird 10,000 Genomes (B10K) Project - Family phase.</title>
        <authorList>
            <person name="Zhang G."/>
        </authorList>
    </citation>
    <scope>NUCLEOTIDE SEQUENCE [LARGE SCALE GENOMIC DNA]</scope>
    <source>
        <strain evidence="11">B10K-DU-029-58</strain>
        <tissue evidence="11">Muscle</tissue>
    </source>
</reference>
<evidence type="ECO:0000313" key="11">
    <source>
        <dbReference type="EMBL" id="NWW94656.1"/>
    </source>
</evidence>
<dbReference type="InterPro" id="IPR013783">
    <property type="entry name" value="Ig-like_fold"/>
</dbReference>
<dbReference type="GO" id="GO:0005178">
    <property type="term" value="F:integrin binding"/>
    <property type="evidence" value="ECO:0007669"/>
    <property type="project" value="InterPro"/>
</dbReference>
<keyword evidence="2" id="KW-0812">Transmembrane</keyword>
<organism evidence="11 12">
    <name type="scientific">Rhynochetos jubatus</name>
    <name type="common">kagu</name>
    <dbReference type="NCBI Taxonomy" id="54386"/>
    <lineage>
        <taxon>Eukaryota</taxon>
        <taxon>Metazoa</taxon>
        <taxon>Chordata</taxon>
        <taxon>Craniata</taxon>
        <taxon>Vertebrata</taxon>
        <taxon>Euteleostomi</taxon>
        <taxon>Archelosauria</taxon>
        <taxon>Archosauria</taxon>
        <taxon>Dinosauria</taxon>
        <taxon>Saurischia</taxon>
        <taxon>Theropoda</taxon>
        <taxon>Coelurosauria</taxon>
        <taxon>Aves</taxon>
        <taxon>Neognathae</taxon>
        <taxon>Neoaves</taxon>
        <taxon>Phaethontimorphae</taxon>
        <taxon>Eurypygiformes</taxon>
        <taxon>Rhynochetidae</taxon>
        <taxon>Rhynochetos</taxon>
    </lineage>
</organism>
<dbReference type="Proteomes" id="UP000570016">
    <property type="component" value="Unassembled WGS sequence"/>
</dbReference>
<sequence>LFNVTVWNSSILGYYSCNSVRKMVPTALIVYRVPDQPVLDQVPVLEVGKSHELVCSVGKVAPIQNLMVILRRGGEVLYNKTFEQSQDGVSQVQVTHQLTARRRDDG</sequence>
<keyword evidence="7" id="KW-0472">Membrane</keyword>
<feature type="non-terminal residue" evidence="11">
    <location>
        <position position="1"/>
    </location>
</feature>
<evidence type="ECO:0000256" key="3">
    <source>
        <dbReference type="ARBA" id="ARBA00022729"/>
    </source>
</evidence>
<evidence type="ECO:0000256" key="7">
    <source>
        <dbReference type="ARBA" id="ARBA00023136"/>
    </source>
</evidence>
<gene>
    <name evidence="11" type="primary">Icam2</name>
    <name evidence="11" type="ORF">RHYJUB_R15071</name>
</gene>
<comment type="caution">
    <text evidence="11">The sequence shown here is derived from an EMBL/GenBank/DDBJ whole genome shotgun (WGS) entry which is preliminary data.</text>
</comment>
<dbReference type="SUPFAM" id="SSF48726">
    <property type="entry name" value="Immunoglobulin"/>
    <property type="match status" value="1"/>
</dbReference>
<feature type="non-terminal residue" evidence="11">
    <location>
        <position position="106"/>
    </location>
</feature>
<keyword evidence="5" id="KW-0130">Cell adhesion</keyword>
<accession>A0A7K6S8S7</accession>
<evidence type="ECO:0000256" key="1">
    <source>
        <dbReference type="ARBA" id="ARBA00004479"/>
    </source>
</evidence>
<dbReference type="PANTHER" id="PTHR13771">
    <property type="entry name" value="INTERCELLULAR ADHESION MOLECULE"/>
    <property type="match status" value="1"/>
</dbReference>
<dbReference type="Gene3D" id="2.60.40.10">
    <property type="entry name" value="Immunoglobulins"/>
    <property type="match status" value="1"/>
</dbReference>
<keyword evidence="6" id="KW-1133">Transmembrane helix</keyword>
<proteinExistence type="predicted"/>
<keyword evidence="3" id="KW-0732">Signal</keyword>
<dbReference type="InterPro" id="IPR047012">
    <property type="entry name" value="ICAM_VCAM"/>
</dbReference>
<evidence type="ECO:0000256" key="8">
    <source>
        <dbReference type="ARBA" id="ARBA00023157"/>
    </source>
</evidence>
<dbReference type="EMBL" id="VZRY01005486">
    <property type="protein sequence ID" value="NWW94656.1"/>
    <property type="molecule type" value="Genomic_DNA"/>
</dbReference>
<evidence type="ECO:0000256" key="2">
    <source>
        <dbReference type="ARBA" id="ARBA00022692"/>
    </source>
</evidence>
<evidence type="ECO:0000256" key="10">
    <source>
        <dbReference type="ARBA" id="ARBA00023319"/>
    </source>
</evidence>